<name>A0AAV0W9N4_9HEMI</name>
<reference evidence="1 2" key="1">
    <citation type="submission" date="2023-01" db="EMBL/GenBank/DDBJ databases">
        <authorList>
            <person name="Whitehead M."/>
        </authorList>
    </citation>
    <scope>NUCLEOTIDE SEQUENCE [LARGE SCALE GENOMIC DNA]</scope>
</reference>
<organism evidence="1 2">
    <name type="scientific">Macrosiphum euphorbiae</name>
    <name type="common">potato aphid</name>
    <dbReference type="NCBI Taxonomy" id="13131"/>
    <lineage>
        <taxon>Eukaryota</taxon>
        <taxon>Metazoa</taxon>
        <taxon>Ecdysozoa</taxon>
        <taxon>Arthropoda</taxon>
        <taxon>Hexapoda</taxon>
        <taxon>Insecta</taxon>
        <taxon>Pterygota</taxon>
        <taxon>Neoptera</taxon>
        <taxon>Paraneoptera</taxon>
        <taxon>Hemiptera</taxon>
        <taxon>Sternorrhyncha</taxon>
        <taxon>Aphidomorpha</taxon>
        <taxon>Aphidoidea</taxon>
        <taxon>Aphididae</taxon>
        <taxon>Macrosiphini</taxon>
        <taxon>Macrosiphum</taxon>
    </lineage>
</organism>
<gene>
    <name evidence="1" type="ORF">MEUPH1_LOCUS8741</name>
</gene>
<dbReference type="EMBL" id="CARXXK010000002">
    <property type="protein sequence ID" value="CAI6352507.1"/>
    <property type="molecule type" value="Genomic_DNA"/>
</dbReference>
<dbReference type="PANTHER" id="PTHR45913:SF19">
    <property type="entry name" value="LOW QUALITY PROTEIN: ZINC FINGER BED DOMAIN-CONTAINING PROTEIN 5-LIKE"/>
    <property type="match status" value="1"/>
</dbReference>
<comment type="caution">
    <text evidence="1">The sequence shown here is derived from an EMBL/GenBank/DDBJ whole genome shotgun (WGS) entry which is preliminary data.</text>
</comment>
<sequence length="172" mass="19690">MDRWLKGGHFNKKPVTEESLSTQSVEGRINDENGSQVVHRCNSNANGFINPIKKCKYNESYLEMGFSETNDCQPQCVICLKALPNSSMYPGKLRRHFEKTHPDYEGKTTDYFKRKRTELLAVQNKIKTHVQTDNENALRASYMVSYRIAQKGEAHTIAETLIKPCLIDIATF</sequence>
<protein>
    <recommendedName>
        <fullName evidence="3">Transposase</fullName>
    </recommendedName>
</protein>
<dbReference type="AlphaFoldDB" id="A0AAV0W9N4"/>
<keyword evidence="2" id="KW-1185">Reference proteome</keyword>
<accession>A0AAV0W9N4</accession>
<evidence type="ECO:0000313" key="1">
    <source>
        <dbReference type="EMBL" id="CAI6352507.1"/>
    </source>
</evidence>
<dbReference type="PANTHER" id="PTHR45913">
    <property type="entry name" value="EPM2A-INTERACTING PROTEIN 1"/>
    <property type="match status" value="1"/>
</dbReference>
<dbReference type="Proteomes" id="UP001160148">
    <property type="component" value="Unassembled WGS sequence"/>
</dbReference>
<evidence type="ECO:0000313" key="2">
    <source>
        <dbReference type="Proteomes" id="UP001160148"/>
    </source>
</evidence>
<evidence type="ECO:0008006" key="3">
    <source>
        <dbReference type="Google" id="ProtNLM"/>
    </source>
</evidence>
<proteinExistence type="predicted"/>